<dbReference type="Proteomes" id="UP001164250">
    <property type="component" value="Chromosome 5"/>
</dbReference>
<dbReference type="EMBL" id="CM047901">
    <property type="protein sequence ID" value="KAJ0096486.1"/>
    <property type="molecule type" value="Genomic_DNA"/>
</dbReference>
<organism evidence="1 2">
    <name type="scientific">Pistacia atlantica</name>
    <dbReference type="NCBI Taxonomy" id="434234"/>
    <lineage>
        <taxon>Eukaryota</taxon>
        <taxon>Viridiplantae</taxon>
        <taxon>Streptophyta</taxon>
        <taxon>Embryophyta</taxon>
        <taxon>Tracheophyta</taxon>
        <taxon>Spermatophyta</taxon>
        <taxon>Magnoliopsida</taxon>
        <taxon>eudicotyledons</taxon>
        <taxon>Gunneridae</taxon>
        <taxon>Pentapetalae</taxon>
        <taxon>rosids</taxon>
        <taxon>malvids</taxon>
        <taxon>Sapindales</taxon>
        <taxon>Anacardiaceae</taxon>
        <taxon>Pistacia</taxon>
    </lineage>
</organism>
<evidence type="ECO:0000313" key="2">
    <source>
        <dbReference type="Proteomes" id="UP001164250"/>
    </source>
</evidence>
<reference evidence="2" key="1">
    <citation type="journal article" date="2023" name="G3 (Bethesda)">
        <title>Genome assembly and association tests identify interacting loci associated with vigor, precocity, and sex in interspecific pistachio rootstocks.</title>
        <authorList>
            <person name="Palmer W."/>
            <person name="Jacygrad E."/>
            <person name="Sagayaradj S."/>
            <person name="Cavanaugh K."/>
            <person name="Han R."/>
            <person name="Bertier L."/>
            <person name="Beede B."/>
            <person name="Kafkas S."/>
            <person name="Golino D."/>
            <person name="Preece J."/>
            <person name="Michelmore R."/>
        </authorList>
    </citation>
    <scope>NUCLEOTIDE SEQUENCE [LARGE SCALE GENOMIC DNA]</scope>
</reference>
<proteinExistence type="predicted"/>
<protein>
    <submittedName>
        <fullName evidence="1">Uncharacterized protein</fullName>
    </submittedName>
</protein>
<evidence type="ECO:0000313" key="1">
    <source>
        <dbReference type="EMBL" id="KAJ0096486.1"/>
    </source>
</evidence>
<sequence length="276" mass="30348">MGKTKLPPGFRFHPTDVELIKFYLKRKVMGRKFNFDAVAEVDIYKYAPWDLPVFQKDGPGPRNCAQYGAPFKEEDWDDEEDVDFMDVVSSGDHSVPMPNQIRPLATSISCLSDANPSVENVPAQIHENNGVSVKVTPVSQENNEVSKTGSNSVSNENSQTEILGNEHTADIEAAPRSAGIDIYNNLGDLGNCCKLIEGACDFSLSNSEDNNLNQSFPGDNGAVFVELRDLDYPLNGLADPGEPEFINIDESCFTVDPSLLPKNYTPHDLLAAFLRS</sequence>
<name>A0ACC1BC52_9ROSI</name>
<accession>A0ACC1BC52</accession>
<comment type="caution">
    <text evidence="1">The sequence shown here is derived from an EMBL/GenBank/DDBJ whole genome shotgun (WGS) entry which is preliminary data.</text>
</comment>
<gene>
    <name evidence="1" type="ORF">Patl1_27898</name>
</gene>
<keyword evidence="2" id="KW-1185">Reference proteome</keyword>